<protein>
    <recommendedName>
        <fullName evidence="3">histidine kinase</fullName>
        <ecNumber evidence="3">2.7.13.3</ecNumber>
    </recommendedName>
</protein>
<keyword evidence="4" id="KW-1003">Cell membrane</keyword>
<dbReference type="Gene3D" id="6.10.340.10">
    <property type="match status" value="1"/>
</dbReference>
<dbReference type="InterPro" id="IPR010559">
    <property type="entry name" value="Sig_transdc_His_kin_internal"/>
</dbReference>
<dbReference type="CDD" id="cd06225">
    <property type="entry name" value="HAMP"/>
    <property type="match status" value="1"/>
</dbReference>
<comment type="caution">
    <text evidence="17">The sequence shown here is derived from an EMBL/GenBank/DDBJ whole genome shotgun (WGS) entry which is preliminary data.</text>
</comment>
<name>A0ABU1NTM7_9BACL</name>
<dbReference type="EMBL" id="JAVDSB010000002">
    <property type="protein sequence ID" value="MDR6550841.1"/>
    <property type="molecule type" value="Genomic_DNA"/>
</dbReference>
<evidence type="ECO:0000256" key="1">
    <source>
        <dbReference type="ARBA" id="ARBA00000085"/>
    </source>
</evidence>
<keyword evidence="5" id="KW-0597">Phosphoprotein</keyword>
<dbReference type="InterPro" id="IPR003594">
    <property type="entry name" value="HATPase_dom"/>
</dbReference>
<reference evidence="17 18" key="1">
    <citation type="submission" date="2023-07" db="EMBL/GenBank/DDBJ databases">
        <title>Sorghum-associated microbial communities from plants grown in Nebraska, USA.</title>
        <authorList>
            <person name="Schachtman D."/>
        </authorList>
    </citation>
    <scope>NUCLEOTIDE SEQUENCE [LARGE SCALE GENOMIC DNA]</scope>
    <source>
        <strain evidence="17 18">CC258</strain>
    </source>
</reference>
<keyword evidence="13 14" id="KW-0472">Membrane</keyword>
<dbReference type="SMART" id="SM00387">
    <property type="entry name" value="HATPase_c"/>
    <property type="match status" value="1"/>
</dbReference>
<dbReference type="PANTHER" id="PTHR34220:SF7">
    <property type="entry name" value="SENSOR HISTIDINE KINASE YPDA"/>
    <property type="match status" value="1"/>
</dbReference>
<evidence type="ECO:0000259" key="15">
    <source>
        <dbReference type="PROSITE" id="PS50109"/>
    </source>
</evidence>
<keyword evidence="18" id="KW-1185">Reference proteome</keyword>
<dbReference type="Gene3D" id="3.30.450.20">
    <property type="entry name" value="PAS domain"/>
    <property type="match status" value="2"/>
</dbReference>
<evidence type="ECO:0000256" key="10">
    <source>
        <dbReference type="ARBA" id="ARBA00022840"/>
    </source>
</evidence>
<evidence type="ECO:0000256" key="3">
    <source>
        <dbReference type="ARBA" id="ARBA00012438"/>
    </source>
</evidence>
<dbReference type="GO" id="GO:0004673">
    <property type="term" value="F:protein histidine kinase activity"/>
    <property type="evidence" value="ECO:0007669"/>
    <property type="project" value="UniProtKB-EC"/>
</dbReference>
<dbReference type="CDD" id="cd12912">
    <property type="entry name" value="PDC2_MCP_like"/>
    <property type="match status" value="1"/>
</dbReference>
<keyword evidence="8" id="KW-0547">Nucleotide-binding</keyword>
<accession>A0ABU1NTM7</accession>
<keyword evidence="12" id="KW-0902">Two-component regulatory system</keyword>
<keyword evidence="6 17" id="KW-0808">Transferase</keyword>
<dbReference type="Gene3D" id="3.30.565.10">
    <property type="entry name" value="Histidine kinase-like ATPase, C-terminal domain"/>
    <property type="match status" value="1"/>
</dbReference>
<evidence type="ECO:0000256" key="11">
    <source>
        <dbReference type="ARBA" id="ARBA00022989"/>
    </source>
</evidence>
<comment type="catalytic activity">
    <reaction evidence="1">
        <text>ATP + protein L-histidine = ADP + protein N-phospho-L-histidine.</text>
        <dbReference type="EC" id="2.7.13.3"/>
    </reaction>
</comment>
<evidence type="ECO:0000256" key="5">
    <source>
        <dbReference type="ARBA" id="ARBA00022553"/>
    </source>
</evidence>
<evidence type="ECO:0000256" key="4">
    <source>
        <dbReference type="ARBA" id="ARBA00022475"/>
    </source>
</evidence>
<dbReference type="InterPro" id="IPR036890">
    <property type="entry name" value="HATPase_C_sf"/>
</dbReference>
<dbReference type="PANTHER" id="PTHR34220">
    <property type="entry name" value="SENSOR HISTIDINE KINASE YPDA"/>
    <property type="match status" value="1"/>
</dbReference>
<evidence type="ECO:0000256" key="12">
    <source>
        <dbReference type="ARBA" id="ARBA00023012"/>
    </source>
</evidence>
<evidence type="ECO:0000256" key="9">
    <source>
        <dbReference type="ARBA" id="ARBA00022777"/>
    </source>
</evidence>
<dbReference type="Pfam" id="PF06580">
    <property type="entry name" value="His_kinase"/>
    <property type="match status" value="1"/>
</dbReference>
<dbReference type="Proteomes" id="UP001267290">
    <property type="component" value="Unassembled WGS sequence"/>
</dbReference>
<feature type="domain" description="Histidine kinase" evidence="15">
    <location>
        <begin position="492"/>
        <end position="600"/>
    </location>
</feature>
<dbReference type="InterPro" id="IPR050640">
    <property type="entry name" value="Bact_2-comp_sensor_kinase"/>
</dbReference>
<dbReference type="PROSITE" id="PS50109">
    <property type="entry name" value="HIS_KIN"/>
    <property type="match status" value="1"/>
</dbReference>
<evidence type="ECO:0000256" key="6">
    <source>
        <dbReference type="ARBA" id="ARBA00022679"/>
    </source>
</evidence>
<dbReference type="InterPro" id="IPR003660">
    <property type="entry name" value="HAMP_dom"/>
</dbReference>
<keyword evidence="11 14" id="KW-1133">Transmembrane helix</keyword>
<dbReference type="Pfam" id="PF00672">
    <property type="entry name" value="HAMP"/>
    <property type="match status" value="1"/>
</dbReference>
<dbReference type="Pfam" id="PF02518">
    <property type="entry name" value="HATPase_c"/>
    <property type="match status" value="1"/>
</dbReference>
<keyword evidence="10" id="KW-0067">ATP-binding</keyword>
<feature type="transmembrane region" description="Helical" evidence="14">
    <location>
        <begin position="21"/>
        <end position="40"/>
    </location>
</feature>
<proteinExistence type="predicted"/>
<dbReference type="InterPro" id="IPR033479">
    <property type="entry name" value="dCache_1"/>
</dbReference>
<comment type="subcellular location">
    <subcellularLocation>
        <location evidence="2">Cell membrane</location>
        <topology evidence="2">Multi-pass membrane protein</topology>
    </subcellularLocation>
</comment>
<gene>
    <name evidence="17" type="ORF">J2736_002028</name>
</gene>
<dbReference type="PROSITE" id="PS50885">
    <property type="entry name" value="HAMP"/>
    <property type="match status" value="1"/>
</dbReference>
<evidence type="ECO:0000256" key="2">
    <source>
        <dbReference type="ARBA" id="ARBA00004651"/>
    </source>
</evidence>
<organism evidence="17 18">
    <name type="scientific">Paenibacillus qinlingensis</name>
    <dbReference type="NCBI Taxonomy" id="1837343"/>
    <lineage>
        <taxon>Bacteria</taxon>
        <taxon>Bacillati</taxon>
        <taxon>Bacillota</taxon>
        <taxon>Bacilli</taxon>
        <taxon>Bacillales</taxon>
        <taxon>Paenibacillaceae</taxon>
        <taxon>Paenibacillus</taxon>
    </lineage>
</organism>
<feature type="domain" description="HAMP" evidence="16">
    <location>
        <begin position="324"/>
        <end position="376"/>
    </location>
</feature>
<dbReference type="EC" id="2.7.13.3" evidence="3"/>
<evidence type="ECO:0000313" key="17">
    <source>
        <dbReference type="EMBL" id="MDR6550841.1"/>
    </source>
</evidence>
<evidence type="ECO:0000256" key="13">
    <source>
        <dbReference type="ARBA" id="ARBA00023136"/>
    </source>
</evidence>
<dbReference type="Pfam" id="PF02743">
    <property type="entry name" value="dCache_1"/>
    <property type="match status" value="1"/>
</dbReference>
<keyword evidence="9 17" id="KW-0418">Kinase</keyword>
<evidence type="ECO:0000256" key="8">
    <source>
        <dbReference type="ARBA" id="ARBA00022741"/>
    </source>
</evidence>
<evidence type="ECO:0000259" key="16">
    <source>
        <dbReference type="PROSITE" id="PS50885"/>
    </source>
</evidence>
<dbReference type="SUPFAM" id="SSF55874">
    <property type="entry name" value="ATPase domain of HSP90 chaperone/DNA topoisomerase II/histidine kinase"/>
    <property type="match status" value="1"/>
</dbReference>
<evidence type="ECO:0000256" key="14">
    <source>
        <dbReference type="SAM" id="Phobius"/>
    </source>
</evidence>
<evidence type="ECO:0000313" key="18">
    <source>
        <dbReference type="Proteomes" id="UP001267290"/>
    </source>
</evidence>
<dbReference type="RefSeq" id="WP_310225993.1">
    <property type="nucleotide sequence ID" value="NZ_JAVDSB010000002.1"/>
</dbReference>
<feature type="transmembrane region" description="Helical" evidence="14">
    <location>
        <begin position="302"/>
        <end position="322"/>
    </location>
</feature>
<dbReference type="InterPro" id="IPR005467">
    <property type="entry name" value="His_kinase_dom"/>
</dbReference>
<dbReference type="SMART" id="SM00304">
    <property type="entry name" value="HAMP"/>
    <property type="match status" value="1"/>
</dbReference>
<sequence length="608" mass="68666">MKRLTGIMLGLIGNASMSRKLLILFFLVGLVPLLIASVIYQKSASSALEEELGEYTVEITVQAERRLASFEEELQKLANIIRFDRDVQEFLRLPKLTDDDKTLQVVADTRKLLRSIGILRGNLSGIFIVNDSGLVVYDGTDRVIQFDYDYGADSWFQALKTRKGFNLFPLRAQAYMEGKPVITYAGRLTEFAHFQERGTLLIDFDPYMIDEMSSHIQLGETGYVFAVTGQGEPLSPQGRYPQALQQSPEFQQVFANRSGHFLVNYQGVKTLVGFTTSPQTGWKIVGVVPFGEVAKGLYKVQYVLLIIVLLAIVLMTAVAVVASRIITKPIKKLEVSMKLVEQGNLNVRAPIDRVDEIGRLSKRFNHMLVELDKMRQEVTSSQLREYSLELLRRESEMKALQAQINPHFLYNTLNTMTCIAEVHDIDSIAKVSTCLAQMFKYSISGSNFALLQDEIEHVRAYMSIIDVRFDGQIKCHWDIEPHLDDFLLVKLIIQPIVENAVVHGLEGRRGGGNIWIHIFERGKEVVVRVTDDGVGIPETRLLALRESMEQADMPFSKDQHIGLFNVAQRIRLHYGQQGKIRIASRVGQGTIVELILARKIELEAPDHV</sequence>
<evidence type="ECO:0000256" key="7">
    <source>
        <dbReference type="ARBA" id="ARBA00022692"/>
    </source>
</evidence>
<dbReference type="SUPFAM" id="SSF158472">
    <property type="entry name" value="HAMP domain-like"/>
    <property type="match status" value="1"/>
</dbReference>
<keyword evidence="7 14" id="KW-0812">Transmembrane</keyword>